<reference evidence="2" key="1">
    <citation type="submission" date="2016-05" db="EMBL/GenBank/DDBJ databases">
        <authorList>
            <person name="Wang W."/>
            <person name="Zhu L."/>
        </authorList>
    </citation>
    <scope>NUCLEOTIDE SEQUENCE [LARGE SCALE GENOMIC DNA]</scope>
    <source>
        <strain evidence="2">W-2</strain>
    </source>
</reference>
<dbReference type="Proteomes" id="UP000078290">
    <property type="component" value="Unassembled WGS sequence"/>
</dbReference>
<proteinExistence type="predicted"/>
<evidence type="ECO:0000313" key="2">
    <source>
        <dbReference type="Proteomes" id="UP000078290"/>
    </source>
</evidence>
<name>A0A1B7KV69_PARTM</name>
<dbReference type="AlphaFoldDB" id="A0A1B7KV69"/>
<evidence type="ECO:0000313" key="1">
    <source>
        <dbReference type="EMBL" id="OAT74002.1"/>
    </source>
</evidence>
<accession>A0A1B7KV69</accession>
<protein>
    <submittedName>
        <fullName evidence="1">Uncharacterized protein</fullName>
    </submittedName>
</protein>
<sequence length="60" mass="7018">MNSDSIYERLRDKAMSPAGSYCDGVYSEHRKQLIEEKETYVDLYHLEKEAKVDFGTDEII</sequence>
<dbReference type="EMBL" id="LXMA01000004">
    <property type="protein sequence ID" value="OAT74002.1"/>
    <property type="molecule type" value="Genomic_DNA"/>
</dbReference>
<comment type="caution">
    <text evidence="1">The sequence shown here is derived from an EMBL/GenBank/DDBJ whole genome shotgun (WGS) entry which is preliminary data.</text>
</comment>
<gene>
    <name evidence="1" type="ORF">A7K69_16990</name>
</gene>
<organism evidence="1 2">
    <name type="scientific">Parageobacillus thermoglucosidasius</name>
    <name type="common">Geobacillus thermoglucosidasius</name>
    <dbReference type="NCBI Taxonomy" id="1426"/>
    <lineage>
        <taxon>Bacteria</taxon>
        <taxon>Bacillati</taxon>
        <taxon>Bacillota</taxon>
        <taxon>Bacilli</taxon>
        <taxon>Bacillales</taxon>
        <taxon>Anoxybacillaceae</taxon>
        <taxon>Parageobacillus</taxon>
    </lineage>
</organism>